<dbReference type="EMBL" id="SACK01000005">
    <property type="protein sequence ID" value="RVU00280.1"/>
    <property type="molecule type" value="Genomic_DNA"/>
</dbReference>
<dbReference type="OrthoDB" id="5077820at2"/>
<protein>
    <recommendedName>
        <fullName evidence="3">DUF262 domain-containing protein</fullName>
    </recommendedName>
</protein>
<reference evidence="1 2" key="1">
    <citation type="submission" date="2019-01" db="EMBL/GenBank/DDBJ databases">
        <authorList>
            <person name="Chen W.-M."/>
        </authorList>
    </citation>
    <scope>NUCLEOTIDE SEQUENCE [LARGE SCALE GENOMIC DNA]</scope>
    <source>
        <strain evidence="1 2">YBJ-36</strain>
    </source>
</reference>
<organism evidence="1 2">
    <name type="scientific">Mucilaginibacter limnophilus</name>
    <dbReference type="NCBI Taxonomy" id="1932778"/>
    <lineage>
        <taxon>Bacteria</taxon>
        <taxon>Pseudomonadati</taxon>
        <taxon>Bacteroidota</taxon>
        <taxon>Sphingobacteriia</taxon>
        <taxon>Sphingobacteriales</taxon>
        <taxon>Sphingobacteriaceae</taxon>
        <taxon>Mucilaginibacter</taxon>
    </lineage>
</organism>
<sequence length="399" mass="46063">MKIRSILYDQRITAYNALVEISIGEYLSFAEDIIDKNEFQRKRVIRSKIKEILQEDLLRSCLIPSIVLAIPDEKAGTINDEDDFIGAERLINKAVQIKDILIIDGLQRTFVMMGLAEDLKKQAGSVLENFYAHRIRAEIYLGLNRIGLLYRMITLNTGQTTMSTRHLMEILYIDYSRIGIEGINIVKDKDENLVENNTTSFNFKTILDGLNSYIEKNEAIIERVEILDNIRSLDALKLERDDKDLFKEFLLTHKVFLETILTKSNQWAFTIDKEESAFRLNSQPFGKTPLDIFKKSQAITGFGAAVGFLKQAKNISLSDVRVAVSAISTDGDDWDTAFRQLLKQFDLIKEKSKKIGNDQRYYFKYFFRSLLNPEADEYLNFSKAALFAYDNLRVEKEYK</sequence>
<comment type="caution">
    <text evidence="1">The sequence shown here is derived from an EMBL/GenBank/DDBJ whole genome shotgun (WGS) entry which is preliminary data.</text>
</comment>
<evidence type="ECO:0008006" key="3">
    <source>
        <dbReference type="Google" id="ProtNLM"/>
    </source>
</evidence>
<evidence type="ECO:0000313" key="2">
    <source>
        <dbReference type="Proteomes" id="UP000282759"/>
    </source>
</evidence>
<name>A0A437MRK3_9SPHI</name>
<dbReference type="RefSeq" id="WP_127705344.1">
    <property type="nucleotide sequence ID" value="NZ_SACK01000005.1"/>
</dbReference>
<evidence type="ECO:0000313" key="1">
    <source>
        <dbReference type="EMBL" id="RVU00280.1"/>
    </source>
</evidence>
<dbReference type="Proteomes" id="UP000282759">
    <property type="component" value="Unassembled WGS sequence"/>
</dbReference>
<keyword evidence="2" id="KW-1185">Reference proteome</keyword>
<dbReference type="AlphaFoldDB" id="A0A437MRK3"/>
<gene>
    <name evidence="1" type="ORF">EOD41_12410</name>
</gene>
<accession>A0A437MRK3</accession>
<proteinExistence type="predicted"/>